<reference evidence="2 3" key="1">
    <citation type="submission" date="2019-10" db="EMBL/GenBank/DDBJ databases">
        <title>Whole genome shotgun sequence of Acrocarpospora macrocephala NBRC 16266.</title>
        <authorList>
            <person name="Ichikawa N."/>
            <person name="Kimura A."/>
            <person name="Kitahashi Y."/>
            <person name="Komaki H."/>
            <person name="Oguchi A."/>
        </authorList>
    </citation>
    <scope>NUCLEOTIDE SEQUENCE [LARGE SCALE GENOMIC DNA]</scope>
    <source>
        <strain evidence="2 3">NBRC 16266</strain>
    </source>
</reference>
<dbReference type="AlphaFoldDB" id="A0A5M3WRU5"/>
<name>A0A5M3WRU5_9ACTN</name>
<feature type="domain" description="TrwC relaxase" evidence="1">
    <location>
        <begin position="58"/>
        <end position="260"/>
    </location>
</feature>
<evidence type="ECO:0000259" key="1">
    <source>
        <dbReference type="Pfam" id="PF08751"/>
    </source>
</evidence>
<dbReference type="Proteomes" id="UP000331127">
    <property type="component" value="Unassembled WGS sequence"/>
</dbReference>
<evidence type="ECO:0000313" key="2">
    <source>
        <dbReference type="EMBL" id="GES12055.1"/>
    </source>
</evidence>
<proteinExistence type="predicted"/>
<dbReference type="EMBL" id="BLAE01000034">
    <property type="protein sequence ID" value="GES12055.1"/>
    <property type="molecule type" value="Genomic_DNA"/>
</dbReference>
<protein>
    <recommendedName>
        <fullName evidence="1">TrwC relaxase domain-containing protein</fullName>
    </recommendedName>
</protein>
<accession>A0A5M3WRU5</accession>
<dbReference type="SUPFAM" id="SSF55464">
    <property type="entry name" value="Origin of replication-binding domain, RBD-like"/>
    <property type="match status" value="1"/>
</dbReference>
<gene>
    <name evidence="2" type="ORF">Amac_056520</name>
</gene>
<dbReference type="Pfam" id="PF08751">
    <property type="entry name" value="TrwC"/>
    <property type="match status" value="1"/>
</dbReference>
<comment type="caution">
    <text evidence="2">The sequence shown here is derived from an EMBL/GenBank/DDBJ whole genome shotgun (WGS) entry which is preliminary data.</text>
</comment>
<dbReference type="OrthoDB" id="3465077at2"/>
<keyword evidence="3" id="KW-1185">Reference proteome</keyword>
<dbReference type="InterPro" id="IPR014862">
    <property type="entry name" value="TrwC"/>
</dbReference>
<organism evidence="2 3">
    <name type="scientific">Acrocarpospora macrocephala</name>
    <dbReference type="NCBI Taxonomy" id="150177"/>
    <lineage>
        <taxon>Bacteria</taxon>
        <taxon>Bacillati</taxon>
        <taxon>Actinomycetota</taxon>
        <taxon>Actinomycetes</taxon>
        <taxon>Streptosporangiales</taxon>
        <taxon>Streptosporangiaceae</taxon>
        <taxon>Acrocarpospora</taxon>
    </lineage>
</organism>
<evidence type="ECO:0000313" key="3">
    <source>
        <dbReference type="Proteomes" id="UP000331127"/>
    </source>
</evidence>
<sequence>MIYSNRPALWQSTPVLTTRTVLTPVGDARTQAMAQLVLMDGLAPSTFHRQGDPPPRADAMWLGTADALRQLGVERGTQAMAAPLAQAWQGRHAKTHVQVIRPGWSPALGGDAVRSHEITFWAPGSVSVIWSHSEGLLRQELEQAMMAGADVALAELLASPRFAAAAVLHAVTQAPPYARTVPPPVLHVHCYLVGVTDPGGQLASSRRQFGETVRSGGAAGRLRLAEKLRGLGFQIEALTGPGGRFFEVAGVPPQLAEESSVWHRAECPAITHLGRY</sequence>